<evidence type="ECO:0000256" key="10">
    <source>
        <dbReference type="ARBA" id="ARBA00023159"/>
    </source>
</evidence>
<keyword evidence="10" id="KW-0010">Activator</keyword>
<evidence type="ECO:0000256" key="5">
    <source>
        <dbReference type="ARBA" id="ARBA00022490"/>
    </source>
</evidence>
<comment type="function">
    <text evidence="13">In the presence of manganese, represses expression of mntH and mntS. Up-regulates expression of mntP.</text>
</comment>
<dbReference type="InterPro" id="IPR038157">
    <property type="entry name" value="FeoA_core_dom"/>
</dbReference>
<keyword evidence="17" id="KW-1185">Reference proteome</keyword>
<keyword evidence="7" id="KW-0408">Iron</keyword>
<evidence type="ECO:0000256" key="8">
    <source>
        <dbReference type="ARBA" id="ARBA00023015"/>
    </source>
</evidence>
<sequence>MSLTSTEENYLKALFKISVSNGTGKSGINELAESLSLKPASVNEMLKRLKEKKLVDYEKYGKVELTKTGKSSAVDLIRKHRLWETFLYEKLSFSWEEVHEVAEELEHIKSKKLIDQLDDFLGNPKFDPHGDPIPDKNGVFIQQSKKTLNEIEIGARCRMVAVKDNSRTFLQYVVSLGLAINNEIKIISREAFDGQLTIEINGNEKSVSQKFAENIFVIGTYN</sequence>
<dbReference type="SUPFAM" id="SSF50037">
    <property type="entry name" value="C-terminal domain of transcriptional repressors"/>
    <property type="match status" value="1"/>
</dbReference>
<dbReference type="InterPro" id="IPR036390">
    <property type="entry name" value="WH_DNA-bd_sf"/>
</dbReference>
<dbReference type="RefSeq" id="WP_073181001.1">
    <property type="nucleotide sequence ID" value="NZ_FQYI01000017.1"/>
</dbReference>
<reference evidence="16 17" key="1">
    <citation type="submission" date="2016-11" db="EMBL/GenBank/DDBJ databases">
        <authorList>
            <person name="Jaros S."/>
            <person name="Januszkiewicz K."/>
            <person name="Wedrychowicz H."/>
        </authorList>
    </citation>
    <scope>NUCLEOTIDE SEQUENCE [LARGE SCALE GENOMIC DNA]</scope>
    <source>
        <strain evidence="16 17">DSM 25479</strain>
    </source>
</reference>
<evidence type="ECO:0000256" key="1">
    <source>
        <dbReference type="ARBA" id="ARBA00004496"/>
    </source>
</evidence>
<dbReference type="InterPro" id="IPR007167">
    <property type="entry name" value="Fe-transptr_FeoA-like"/>
</dbReference>
<gene>
    <name evidence="16" type="ORF">SAMN05443429_1174</name>
</gene>
<dbReference type="Gene3D" id="1.10.60.10">
    <property type="entry name" value="Iron dependent repressor, metal binding and dimerisation domain"/>
    <property type="match status" value="1"/>
</dbReference>
<dbReference type="EMBL" id="FQYI01000017">
    <property type="protein sequence ID" value="SHJ25000.1"/>
    <property type="molecule type" value="Genomic_DNA"/>
</dbReference>
<dbReference type="GO" id="GO:0003677">
    <property type="term" value="F:DNA binding"/>
    <property type="evidence" value="ECO:0007669"/>
    <property type="project" value="UniProtKB-KW"/>
</dbReference>
<dbReference type="PANTHER" id="PTHR33238">
    <property type="entry name" value="IRON (METAL) DEPENDENT REPRESSOR, DTXR FAMILY"/>
    <property type="match status" value="1"/>
</dbReference>
<dbReference type="Gene3D" id="1.10.10.10">
    <property type="entry name" value="Winged helix-like DNA-binding domain superfamily/Winged helix DNA-binding domain"/>
    <property type="match status" value="1"/>
</dbReference>
<evidence type="ECO:0000256" key="2">
    <source>
        <dbReference type="ARBA" id="ARBA00007871"/>
    </source>
</evidence>
<evidence type="ECO:0000256" key="14">
    <source>
        <dbReference type="ARBA" id="ARBA00032593"/>
    </source>
</evidence>
<dbReference type="PROSITE" id="PS50944">
    <property type="entry name" value="HTH_DTXR"/>
    <property type="match status" value="1"/>
</dbReference>
<evidence type="ECO:0000259" key="15">
    <source>
        <dbReference type="PROSITE" id="PS50944"/>
    </source>
</evidence>
<evidence type="ECO:0000313" key="16">
    <source>
        <dbReference type="EMBL" id="SHJ25000.1"/>
    </source>
</evidence>
<dbReference type="InterPro" id="IPR008988">
    <property type="entry name" value="Transcriptional_repressor_C"/>
</dbReference>
<accession>A0A1M6HS05</accession>
<keyword evidence="11" id="KW-0804">Transcription</keyword>
<dbReference type="Gene3D" id="2.30.30.90">
    <property type="match status" value="1"/>
</dbReference>
<keyword evidence="5" id="KW-0963">Cytoplasm</keyword>
<dbReference type="GO" id="GO:0003700">
    <property type="term" value="F:DNA-binding transcription factor activity"/>
    <property type="evidence" value="ECO:0007669"/>
    <property type="project" value="InterPro"/>
</dbReference>
<dbReference type="SMART" id="SM00529">
    <property type="entry name" value="HTH_DTXR"/>
    <property type="match status" value="1"/>
</dbReference>
<dbReference type="GO" id="GO:0005737">
    <property type="term" value="C:cytoplasm"/>
    <property type="evidence" value="ECO:0007669"/>
    <property type="project" value="UniProtKB-SubCell"/>
</dbReference>
<dbReference type="InterPro" id="IPR036421">
    <property type="entry name" value="Fe_dep_repressor_sf"/>
</dbReference>
<comment type="subcellular location">
    <subcellularLocation>
        <location evidence="1">Cytoplasm</location>
    </subcellularLocation>
</comment>
<dbReference type="SUPFAM" id="SSF47979">
    <property type="entry name" value="Iron-dependent repressor protein, dimerization domain"/>
    <property type="match status" value="1"/>
</dbReference>
<comment type="similarity">
    <text evidence="2">Belongs to the DtxR/MntR family.</text>
</comment>
<dbReference type="InterPro" id="IPR022687">
    <property type="entry name" value="HTH_DTXR"/>
</dbReference>
<evidence type="ECO:0000256" key="9">
    <source>
        <dbReference type="ARBA" id="ARBA00023125"/>
    </source>
</evidence>
<evidence type="ECO:0000256" key="12">
    <source>
        <dbReference type="ARBA" id="ARBA00023211"/>
    </source>
</evidence>
<evidence type="ECO:0000313" key="17">
    <source>
        <dbReference type="Proteomes" id="UP000184335"/>
    </source>
</evidence>
<dbReference type="Pfam" id="PF01325">
    <property type="entry name" value="Fe_dep_repress"/>
    <property type="match status" value="1"/>
</dbReference>
<dbReference type="InterPro" id="IPR050536">
    <property type="entry name" value="DtxR_MntR_Metal-Reg"/>
</dbReference>
<dbReference type="Proteomes" id="UP000184335">
    <property type="component" value="Unassembled WGS sequence"/>
</dbReference>
<dbReference type="SUPFAM" id="SSF46785">
    <property type="entry name" value="Winged helix' DNA-binding domain"/>
    <property type="match status" value="1"/>
</dbReference>
<evidence type="ECO:0000256" key="3">
    <source>
        <dbReference type="ARBA" id="ARBA00011738"/>
    </source>
</evidence>
<dbReference type="Pfam" id="PF02742">
    <property type="entry name" value="Fe_dep_repr_C"/>
    <property type="match status" value="1"/>
</dbReference>
<dbReference type="Pfam" id="PF04023">
    <property type="entry name" value="FeoA"/>
    <property type="match status" value="1"/>
</dbReference>
<dbReference type="STRING" id="1118202.SAMN05443429_1174"/>
<organism evidence="16 17">
    <name type="scientific">Cruoricaptor ignavus</name>
    <dbReference type="NCBI Taxonomy" id="1118202"/>
    <lineage>
        <taxon>Bacteria</taxon>
        <taxon>Pseudomonadati</taxon>
        <taxon>Bacteroidota</taxon>
        <taxon>Flavobacteriia</taxon>
        <taxon>Flavobacteriales</taxon>
        <taxon>Weeksellaceae</taxon>
        <taxon>Cruoricaptor</taxon>
    </lineage>
</organism>
<evidence type="ECO:0000256" key="11">
    <source>
        <dbReference type="ARBA" id="ARBA00023163"/>
    </source>
</evidence>
<dbReference type="AlphaFoldDB" id="A0A1M6HS05"/>
<protein>
    <recommendedName>
        <fullName evidence="4">Transcriptional regulator MntR</fullName>
    </recommendedName>
    <alternativeName>
        <fullName evidence="14">Manganese transport regulator</fullName>
    </alternativeName>
</protein>
<keyword evidence="9" id="KW-0238">DNA-binding</keyword>
<name>A0A1M6HS05_9FLAO</name>
<evidence type="ECO:0000256" key="7">
    <source>
        <dbReference type="ARBA" id="ARBA00023004"/>
    </source>
</evidence>
<dbReference type="SMART" id="SM00899">
    <property type="entry name" value="FeoA"/>
    <property type="match status" value="1"/>
</dbReference>
<dbReference type="PANTHER" id="PTHR33238:SF11">
    <property type="entry name" value="TRANSCRIPTIONAL REGULATOR MNTR"/>
    <property type="match status" value="1"/>
</dbReference>
<dbReference type="InterPro" id="IPR022689">
    <property type="entry name" value="Iron_dep_repressor"/>
</dbReference>
<dbReference type="GO" id="GO:0046983">
    <property type="term" value="F:protein dimerization activity"/>
    <property type="evidence" value="ECO:0007669"/>
    <property type="project" value="InterPro"/>
</dbReference>
<comment type="subunit">
    <text evidence="3">Homodimer.</text>
</comment>
<evidence type="ECO:0000256" key="6">
    <source>
        <dbReference type="ARBA" id="ARBA00022491"/>
    </source>
</evidence>
<proteinExistence type="inferred from homology"/>
<dbReference type="InterPro" id="IPR001367">
    <property type="entry name" value="Fe_dep_repressor"/>
</dbReference>
<evidence type="ECO:0000256" key="4">
    <source>
        <dbReference type="ARBA" id="ARBA00022386"/>
    </source>
</evidence>
<keyword evidence="12" id="KW-0464">Manganese</keyword>
<dbReference type="InterPro" id="IPR036388">
    <property type="entry name" value="WH-like_DNA-bd_sf"/>
</dbReference>
<dbReference type="OrthoDB" id="9791355at2"/>
<dbReference type="GO" id="GO:0046914">
    <property type="term" value="F:transition metal ion binding"/>
    <property type="evidence" value="ECO:0007669"/>
    <property type="project" value="InterPro"/>
</dbReference>
<evidence type="ECO:0000256" key="13">
    <source>
        <dbReference type="ARBA" id="ARBA00025185"/>
    </source>
</evidence>
<keyword evidence="8" id="KW-0805">Transcription regulation</keyword>
<keyword evidence="6" id="KW-0678">Repressor</keyword>
<feature type="domain" description="HTH dtxR-type" evidence="15">
    <location>
        <begin position="3"/>
        <end position="66"/>
    </location>
</feature>